<sequence>MKSRVCRCYPKQDGFVVIIGDILQAWSNARLHAVPQSGDAWKDRVVHVHTFYKAKGRDGDCGA</sequence>
<organism evidence="1 2">
    <name type="scientific">Flemingia macrophylla</name>
    <dbReference type="NCBI Taxonomy" id="520843"/>
    <lineage>
        <taxon>Eukaryota</taxon>
        <taxon>Viridiplantae</taxon>
        <taxon>Streptophyta</taxon>
        <taxon>Embryophyta</taxon>
        <taxon>Tracheophyta</taxon>
        <taxon>Spermatophyta</taxon>
        <taxon>Magnoliopsida</taxon>
        <taxon>eudicotyledons</taxon>
        <taxon>Gunneridae</taxon>
        <taxon>Pentapetalae</taxon>
        <taxon>rosids</taxon>
        <taxon>fabids</taxon>
        <taxon>Fabales</taxon>
        <taxon>Fabaceae</taxon>
        <taxon>Papilionoideae</taxon>
        <taxon>50 kb inversion clade</taxon>
        <taxon>NPAAA clade</taxon>
        <taxon>indigoferoid/millettioid clade</taxon>
        <taxon>Phaseoleae</taxon>
        <taxon>Flemingia</taxon>
    </lineage>
</organism>
<gene>
    <name evidence="1" type="ORF">Fmac_000786</name>
</gene>
<name>A0ABD1NFR2_9FABA</name>
<comment type="caution">
    <text evidence="1">The sequence shown here is derived from an EMBL/GenBank/DDBJ whole genome shotgun (WGS) entry which is preliminary data.</text>
</comment>
<dbReference type="Proteomes" id="UP001603857">
    <property type="component" value="Unassembled WGS sequence"/>
</dbReference>
<protein>
    <submittedName>
        <fullName evidence="1">Uncharacterized protein</fullName>
    </submittedName>
</protein>
<dbReference type="SUPFAM" id="SSF51197">
    <property type="entry name" value="Clavaminate synthase-like"/>
    <property type="match status" value="1"/>
</dbReference>
<reference evidence="1 2" key="1">
    <citation type="submission" date="2024-08" db="EMBL/GenBank/DDBJ databases">
        <title>Insights into the chromosomal genome structure of Flemingia macrophylla.</title>
        <authorList>
            <person name="Ding Y."/>
            <person name="Zhao Y."/>
            <person name="Bi W."/>
            <person name="Wu M."/>
            <person name="Zhao G."/>
            <person name="Gong Y."/>
            <person name="Li W."/>
            <person name="Zhang P."/>
        </authorList>
    </citation>
    <scope>NUCLEOTIDE SEQUENCE [LARGE SCALE GENOMIC DNA]</scope>
    <source>
        <strain evidence="1">DYQJB</strain>
        <tissue evidence="1">Leaf</tissue>
    </source>
</reference>
<dbReference type="AlphaFoldDB" id="A0ABD1NFR2"/>
<evidence type="ECO:0000313" key="2">
    <source>
        <dbReference type="Proteomes" id="UP001603857"/>
    </source>
</evidence>
<dbReference type="EMBL" id="JBGMDY010000001">
    <property type="protein sequence ID" value="KAL2346786.1"/>
    <property type="molecule type" value="Genomic_DNA"/>
</dbReference>
<evidence type="ECO:0000313" key="1">
    <source>
        <dbReference type="EMBL" id="KAL2346786.1"/>
    </source>
</evidence>
<accession>A0ABD1NFR2</accession>
<proteinExistence type="predicted"/>
<keyword evidence="2" id="KW-1185">Reference proteome</keyword>